<proteinExistence type="predicted"/>
<dbReference type="EMBL" id="LAZR01036801">
    <property type="protein sequence ID" value="KKL23890.1"/>
    <property type="molecule type" value="Genomic_DNA"/>
</dbReference>
<gene>
    <name evidence="1" type="ORF">LCGC14_2420840</name>
</gene>
<sequence length="64" mass="7108">MNKDKDSKPTGDELLEALRNIAADAKSYLNATDSKHEAAWQLLKRDRLVGSTDKAHAIIEDTKV</sequence>
<dbReference type="AlphaFoldDB" id="A0A0F9BPT4"/>
<reference evidence="1" key="1">
    <citation type="journal article" date="2015" name="Nature">
        <title>Complex archaea that bridge the gap between prokaryotes and eukaryotes.</title>
        <authorList>
            <person name="Spang A."/>
            <person name="Saw J.H."/>
            <person name="Jorgensen S.L."/>
            <person name="Zaremba-Niedzwiedzka K."/>
            <person name="Martijn J."/>
            <person name="Lind A.E."/>
            <person name="van Eijk R."/>
            <person name="Schleper C."/>
            <person name="Guy L."/>
            <person name="Ettema T.J."/>
        </authorList>
    </citation>
    <scope>NUCLEOTIDE SEQUENCE</scope>
</reference>
<protein>
    <submittedName>
        <fullName evidence="1">Uncharacterized protein</fullName>
    </submittedName>
</protein>
<organism evidence="1">
    <name type="scientific">marine sediment metagenome</name>
    <dbReference type="NCBI Taxonomy" id="412755"/>
    <lineage>
        <taxon>unclassified sequences</taxon>
        <taxon>metagenomes</taxon>
        <taxon>ecological metagenomes</taxon>
    </lineage>
</organism>
<name>A0A0F9BPT4_9ZZZZ</name>
<evidence type="ECO:0000313" key="1">
    <source>
        <dbReference type="EMBL" id="KKL23890.1"/>
    </source>
</evidence>
<accession>A0A0F9BPT4</accession>
<comment type="caution">
    <text evidence="1">The sequence shown here is derived from an EMBL/GenBank/DDBJ whole genome shotgun (WGS) entry which is preliminary data.</text>
</comment>